<keyword evidence="1" id="KW-0646">Protease inhibitor</keyword>
<feature type="chain" id="PRO_5026666794" description="Proteinase inhibitor I42 chagasin domain-containing protein" evidence="3">
    <location>
        <begin position="23"/>
        <end position="143"/>
    </location>
</feature>
<organism evidence="5 6">
    <name type="scientific">Mycolicibacterium anyangense</name>
    <dbReference type="NCBI Taxonomy" id="1431246"/>
    <lineage>
        <taxon>Bacteria</taxon>
        <taxon>Bacillati</taxon>
        <taxon>Actinomycetota</taxon>
        <taxon>Actinomycetes</taxon>
        <taxon>Mycobacteriales</taxon>
        <taxon>Mycobacteriaceae</taxon>
        <taxon>Mycolicibacterium</taxon>
    </lineage>
</organism>
<dbReference type="SUPFAM" id="SSF141066">
    <property type="entry name" value="ICP-like"/>
    <property type="match status" value="1"/>
</dbReference>
<dbReference type="InterPro" id="IPR018990">
    <property type="entry name" value="Prot_inh_I42_chagasin"/>
</dbReference>
<protein>
    <recommendedName>
        <fullName evidence="4">Proteinase inhibitor I42 chagasin domain-containing protein</fullName>
    </recommendedName>
</protein>
<evidence type="ECO:0000313" key="6">
    <source>
        <dbReference type="Proteomes" id="UP000467249"/>
    </source>
</evidence>
<sequence length="143" mass="14993">MNRRMLIAVIATALVLPGCSHTGPPPRQTVTVAVSYDDLLTHKTVTRQASLRVGDALTVSLGANPSTGYQWDSQAQISNGAVLTQTGHRTVAPDDGRPGASGSQEWTFEAMAPGTAAITTSYGQPWPGGQKQAWTFTAQVTVG</sequence>
<feature type="domain" description="Proteinase inhibitor I42 chagasin" evidence="4">
    <location>
        <begin position="51"/>
        <end position="140"/>
    </location>
</feature>
<dbReference type="Pfam" id="PF09394">
    <property type="entry name" value="Inhibitor_I42"/>
    <property type="match status" value="1"/>
</dbReference>
<dbReference type="PANTHER" id="PTHR36530:SF1">
    <property type="entry name" value="AMOEBIASIN-1"/>
    <property type="match status" value="1"/>
</dbReference>
<evidence type="ECO:0000256" key="2">
    <source>
        <dbReference type="ARBA" id="ARBA00022704"/>
    </source>
</evidence>
<gene>
    <name evidence="5" type="ORF">MANY_45170</name>
</gene>
<dbReference type="InterPro" id="IPR036331">
    <property type="entry name" value="Chagasin-like_sf"/>
</dbReference>
<dbReference type="KEGG" id="many:MANY_45170"/>
<evidence type="ECO:0000313" key="5">
    <source>
        <dbReference type="EMBL" id="BBZ79180.1"/>
    </source>
</evidence>
<reference evidence="5 6" key="1">
    <citation type="journal article" date="2019" name="Emerg. Microbes Infect.">
        <title>Comprehensive subspecies identification of 175 nontuberculous mycobacteria species based on 7547 genomic profiles.</title>
        <authorList>
            <person name="Matsumoto Y."/>
            <person name="Kinjo T."/>
            <person name="Motooka D."/>
            <person name="Nabeya D."/>
            <person name="Jung N."/>
            <person name="Uechi K."/>
            <person name="Horii T."/>
            <person name="Iida T."/>
            <person name="Fujita J."/>
            <person name="Nakamura S."/>
        </authorList>
    </citation>
    <scope>NUCLEOTIDE SEQUENCE [LARGE SCALE GENOMIC DNA]</scope>
    <source>
        <strain evidence="5 6">JCM 30275</strain>
    </source>
</reference>
<dbReference type="PANTHER" id="PTHR36530">
    <property type="entry name" value="INHIBITOR OF CYSTEINE PEPTIDASE"/>
    <property type="match status" value="1"/>
</dbReference>
<evidence type="ECO:0000259" key="4">
    <source>
        <dbReference type="Pfam" id="PF09394"/>
    </source>
</evidence>
<dbReference type="Proteomes" id="UP000467249">
    <property type="component" value="Chromosome"/>
</dbReference>
<dbReference type="InterPro" id="IPR052781">
    <property type="entry name" value="Cys_protease_inhibitor_I42"/>
</dbReference>
<accession>A0A6N4WAV9</accession>
<dbReference type="GO" id="GO:0004869">
    <property type="term" value="F:cysteine-type endopeptidase inhibitor activity"/>
    <property type="evidence" value="ECO:0007669"/>
    <property type="project" value="UniProtKB-KW"/>
</dbReference>
<dbReference type="Gene3D" id="2.60.40.2020">
    <property type="match status" value="1"/>
</dbReference>
<feature type="signal peptide" evidence="3">
    <location>
        <begin position="1"/>
        <end position="22"/>
    </location>
</feature>
<dbReference type="AlphaFoldDB" id="A0A6N4WAV9"/>
<dbReference type="EMBL" id="AP022620">
    <property type="protein sequence ID" value="BBZ79180.1"/>
    <property type="molecule type" value="Genomic_DNA"/>
</dbReference>
<keyword evidence="6" id="KW-1185">Reference proteome</keyword>
<keyword evidence="2" id="KW-0789">Thiol protease inhibitor</keyword>
<proteinExistence type="predicted"/>
<evidence type="ECO:0000256" key="3">
    <source>
        <dbReference type="SAM" id="SignalP"/>
    </source>
</evidence>
<name>A0A6N4WAV9_9MYCO</name>
<keyword evidence="3" id="KW-0732">Signal</keyword>
<evidence type="ECO:0000256" key="1">
    <source>
        <dbReference type="ARBA" id="ARBA00022690"/>
    </source>
</evidence>
<dbReference type="RefSeq" id="WP_163806215.1">
    <property type="nucleotide sequence ID" value="NZ_AP022620.1"/>
</dbReference>